<accession>X1H7V2</accession>
<feature type="non-terminal residue" evidence="2">
    <location>
        <position position="1"/>
    </location>
</feature>
<organism evidence="2">
    <name type="scientific">marine sediment metagenome</name>
    <dbReference type="NCBI Taxonomy" id="412755"/>
    <lineage>
        <taxon>unclassified sequences</taxon>
        <taxon>metagenomes</taxon>
        <taxon>ecological metagenomes</taxon>
    </lineage>
</organism>
<dbReference type="SUPFAM" id="SSF53474">
    <property type="entry name" value="alpha/beta-Hydrolases"/>
    <property type="match status" value="1"/>
</dbReference>
<comment type="caution">
    <text evidence="2">The sequence shown here is derived from an EMBL/GenBank/DDBJ whole genome shotgun (WGS) entry which is preliminary data.</text>
</comment>
<dbReference type="PANTHER" id="PTHR43433">
    <property type="entry name" value="HYDROLASE, ALPHA/BETA FOLD FAMILY PROTEIN"/>
    <property type="match status" value="1"/>
</dbReference>
<reference evidence="2" key="1">
    <citation type="journal article" date="2014" name="Front. Microbiol.">
        <title>High frequency of phylogenetically diverse reductive dehalogenase-homologous genes in deep subseafloor sedimentary metagenomes.</title>
        <authorList>
            <person name="Kawai M."/>
            <person name="Futagami T."/>
            <person name="Toyoda A."/>
            <person name="Takaki Y."/>
            <person name="Nishi S."/>
            <person name="Hori S."/>
            <person name="Arai W."/>
            <person name="Tsubouchi T."/>
            <person name="Morono Y."/>
            <person name="Uchiyama I."/>
            <person name="Ito T."/>
            <person name="Fujiyama A."/>
            <person name="Inagaki F."/>
            <person name="Takami H."/>
        </authorList>
    </citation>
    <scope>NUCLEOTIDE SEQUENCE</scope>
    <source>
        <strain evidence="2">Expedition CK06-06</strain>
    </source>
</reference>
<name>X1H7V2_9ZZZZ</name>
<evidence type="ECO:0000259" key="1">
    <source>
        <dbReference type="Pfam" id="PF00561"/>
    </source>
</evidence>
<dbReference type="InterPro" id="IPR000073">
    <property type="entry name" value="AB_hydrolase_1"/>
</dbReference>
<proteinExistence type="predicted"/>
<gene>
    <name evidence="2" type="ORF">S03H2_52481</name>
</gene>
<feature type="domain" description="AB hydrolase-1" evidence="1">
    <location>
        <begin position="9"/>
        <end position="59"/>
    </location>
</feature>
<dbReference type="Gene3D" id="3.40.50.1820">
    <property type="entry name" value="alpha/beta hydrolase"/>
    <property type="match status" value="1"/>
</dbReference>
<dbReference type="InterPro" id="IPR029058">
    <property type="entry name" value="AB_hydrolase_fold"/>
</dbReference>
<dbReference type="PANTHER" id="PTHR43433:SF5">
    <property type="entry name" value="AB HYDROLASE-1 DOMAIN-CONTAINING PROTEIN"/>
    <property type="match status" value="1"/>
</dbReference>
<sequence>EKFTSDIIAVLDDLKIEKAHCWGYSLGGYLAFCLSRDYPKRFHSFIIGGAHPKGLTKEVLEILKRVREMLKDGADGLIAHLKERGDDITPDSERVFRAMDYKAINAWSNSEDLFCKVDEHLPELDLPFLFYAGEEDEWNPYPYLVEISKKMKKAETILFENKGHDVQFVEGLVLPHVLKFLDNMEKYS</sequence>
<dbReference type="EMBL" id="BARU01033336">
    <property type="protein sequence ID" value="GAH66281.1"/>
    <property type="molecule type" value="Genomic_DNA"/>
</dbReference>
<evidence type="ECO:0000313" key="2">
    <source>
        <dbReference type="EMBL" id="GAH66281.1"/>
    </source>
</evidence>
<dbReference type="AlphaFoldDB" id="X1H7V2"/>
<dbReference type="InterPro" id="IPR050471">
    <property type="entry name" value="AB_hydrolase"/>
</dbReference>
<protein>
    <recommendedName>
        <fullName evidence="1">AB hydrolase-1 domain-containing protein</fullName>
    </recommendedName>
</protein>
<dbReference type="Pfam" id="PF00561">
    <property type="entry name" value="Abhydrolase_1"/>
    <property type="match status" value="1"/>
</dbReference>